<feature type="region of interest" description="Disordered" evidence="1">
    <location>
        <begin position="60"/>
        <end position="285"/>
    </location>
</feature>
<keyword evidence="3" id="KW-1185">Reference proteome</keyword>
<gene>
    <name evidence="2" type="ORF">FA15DRAFT_460306</name>
</gene>
<dbReference type="AlphaFoldDB" id="A0A5C3K8L7"/>
<feature type="compositionally biased region" description="Polar residues" evidence="1">
    <location>
        <begin position="373"/>
        <end position="383"/>
    </location>
</feature>
<feature type="compositionally biased region" description="Basic and acidic residues" evidence="1">
    <location>
        <begin position="7"/>
        <end position="18"/>
    </location>
</feature>
<evidence type="ECO:0000256" key="1">
    <source>
        <dbReference type="SAM" id="MobiDB-lite"/>
    </source>
</evidence>
<evidence type="ECO:0000313" key="2">
    <source>
        <dbReference type="EMBL" id="TFK16400.1"/>
    </source>
</evidence>
<feature type="region of interest" description="Disordered" evidence="1">
    <location>
        <begin position="1"/>
        <end position="31"/>
    </location>
</feature>
<proteinExistence type="predicted"/>
<dbReference type="Proteomes" id="UP000307440">
    <property type="component" value="Unassembled WGS sequence"/>
</dbReference>
<evidence type="ECO:0000313" key="3">
    <source>
        <dbReference type="Proteomes" id="UP000307440"/>
    </source>
</evidence>
<feature type="region of interest" description="Disordered" evidence="1">
    <location>
        <begin position="300"/>
        <end position="383"/>
    </location>
</feature>
<feature type="compositionally biased region" description="Low complexity" evidence="1">
    <location>
        <begin position="354"/>
        <end position="369"/>
    </location>
</feature>
<sequence>MSDEEEPFIREKVADSKPDSYASEDDPSTSVAVDSSFADFSMSMSESEDISFLNPLIPHHADTSVESDSDGAPDINPLTDAQDSSVSESEDISFLNPLVPRDVNSSFDSGSEGPPSINPLSGYQDKDDVMSEGGMDCTNNHEPRNNTTSDSEPLVDYPDSSDDEDYSMVPYSQVSSRVLAPRTPSHPQRIQKRAREPATPPSTLIFGANLSLQPPQIPDAKRRKSLKPSNDSLGQHPTAVDPFGDISSMAQGLSLAPPATIHSAAPPPKPKKATRNKIARSGVRLDVQPASIPVRFQPYTQVHGPLSSTTLADDQLYSSNVAPQPHRSFRAPHGSAPAINRNATPVIPSGSASQGRPPRAPPARQNPGRKQSQESSTSRMHHF</sequence>
<reference evidence="2 3" key="1">
    <citation type="journal article" date="2019" name="Nat. Ecol. Evol.">
        <title>Megaphylogeny resolves global patterns of mushroom evolution.</title>
        <authorList>
            <person name="Varga T."/>
            <person name="Krizsan K."/>
            <person name="Foldi C."/>
            <person name="Dima B."/>
            <person name="Sanchez-Garcia M."/>
            <person name="Sanchez-Ramirez S."/>
            <person name="Szollosi G.J."/>
            <person name="Szarkandi J.G."/>
            <person name="Papp V."/>
            <person name="Albert L."/>
            <person name="Andreopoulos W."/>
            <person name="Angelini C."/>
            <person name="Antonin V."/>
            <person name="Barry K.W."/>
            <person name="Bougher N.L."/>
            <person name="Buchanan P."/>
            <person name="Buyck B."/>
            <person name="Bense V."/>
            <person name="Catcheside P."/>
            <person name="Chovatia M."/>
            <person name="Cooper J."/>
            <person name="Damon W."/>
            <person name="Desjardin D."/>
            <person name="Finy P."/>
            <person name="Geml J."/>
            <person name="Haridas S."/>
            <person name="Hughes K."/>
            <person name="Justo A."/>
            <person name="Karasinski D."/>
            <person name="Kautmanova I."/>
            <person name="Kiss B."/>
            <person name="Kocsube S."/>
            <person name="Kotiranta H."/>
            <person name="LaButti K.M."/>
            <person name="Lechner B.E."/>
            <person name="Liimatainen K."/>
            <person name="Lipzen A."/>
            <person name="Lukacs Z."/>
            <person name="Mihaltcheva S."/>
            <person name="Morgado L.N."/>
            <person name="Niskanen T."/>
            <person name="Noordeloos M.E."/>
            <person name="Ohm R.A."/>
            <person name="Ortiz-Santana B."/>
            <person name="Ovrebo C."/>
            <person name="Racz N."/>
            <person name="Riley R."/>
            <person name="Savchenko A."/>
            <person name="Shiryaev A."/>
            <person name="Soop K."/>
            <person name="Spirin V."/>
            <person name="Szebenyi C."/>
            <person name="Tomsovsky M."/>
            <person name="Tulloss R.E."/>
            <person name="Uehling J."/>
            <person name="Grigoriev I.V."/>
            <person name="Vagvolgyi C."/>
            <person name="Papp T."/>
            <person name="Martin F.M."/>
            <person name="Miettinen O."/>
            <person name="Hibbett D.S."/>
            <person name="Nagy L.G."/>
        </authorList>
    </citation>
    <scope>NUCLEOTIDE SEQUENCE [LARGE SCALE GENOMIC DNA]</scope>
    <source>
        <strain evidence="2 3">CBS 121175</strain>
    </source>
</reference>
<name>A0A5C3K8L7_COPMA</name>
<feature type="compositionally biased region" description="Basic residues" evidence="1">
    <location>
        <begin position="269"/>
        <end position="278"/>
    </location>
</feature>
<accession>A0A5C3K8L7</accession>
<dbReference type="EMBL" id="ML210850">
    <property type="protein sequence ID" value="TFK16400.1"/>
    <property type="molecule type" value="Genomic_DNA"/>
</dbReference>
<organism evidence="2 3">
    <name type="scientific">Coprinopsis marcescibilis</name>
    <name type="common">Agaric fungus</name>
    <name type="synonym">Psathyrella marcescibilis</name>
    <dbReference type="NCBI Taxonomy" id="230819"/>
    <lineage>
        <taxon>Eukaryota</taxon>
        <taxon>Fungi</taxon>
        <taxon>Dikarya</taxon>
        <taxon>Basidiomycota</taxon>
        <taxon>Agaricomycotina</taxon>
        <taxon>Agaricomycetes</taxon>
        <taxon>Agaricomycetidae</taxon>
        <taxon>Agaricales</taxon>
        <taxon>Agaricineae</taxon>
        <taxon>Psathyrellaceae</taxon>
        <taxon>Coprinopsis</taxon>
    </lineage>
</organism>
<protein>
    <submittedName>
        <fullName evidence="2">Uncharacterized protein</fullName>
    </submittedName>
</protein>
<feature type="compositionally biased region" description="Polar residues" evidence="1">
    <location>
        <begin position="306"/>
        <end position="322"/>
    </location>
</feature>